<keyword evidence="4" id="KW-1185">Reference proteome</keyword>
<proteinExistence type="predicted"/>
<dbReference type="HOGENOM" id="CLU_187148_1_1_1"/>
<evidence type="ECO:0000256" key="1">
    <source>
        <dbReference type="SAM" id="MobiDB-lite"/>
    </source>
</evidence>
<organism evidence="3 4">
    <name type="scientific">Setaria italica</name>
    <name type="common">Foxtail millet</name>
    <name type="synonym">Panicum italicum</name>
    <dbReference type="NCBI Taxonomy" id="4555"/>
    <lineage>
        <taxon>Eukaryota</taxon>
        <taxon>Viridiplantae</taxon>
        <taxon>Streptophyta</taxon>
        <taxon>Embryophyta</taxon>
        <taxon>Tracheophyta</taxon>
        <taxon>Spermatophyta</taxon>
        <taxon>Magnoliopsida</taxon>
        <taxon>Liliopsida</taxon>
        <taxon>Poales</taxon>
        <taxon>Poaceae</taxon>
        <taxon>PACMAD clade</taxon>
        <taxon>Panicoideae</taxon>
        <taxon>Panicodae</taxon>
        <taxon>Paniceae</taxon>
        <taxon>Cenchrinae</taxon>
        <taxon>Setaria</taxon>
    </lineage>
</organism>
<dbReference type="Gramene" id="KQL31427">
    <property type="protein sequence ID" value="KQL31427"/>
    <property type="gene ID" value="SETIT_020042mg"/>
</dbReference>
<reference evidence="3" key="2">
    <citation type="submission" date="2018-08" db="UniProtKB">
        <authorList>
            <consortium name="EnsemblPlants"/>
        </authorList>
    </citation>
    <scope>IDENTIFICATION</scope>
    <source>
        <strain evidence="3">Yugu1</strain>
    </source>
</reference>
<dbReference type="EnsemblPlants" id="KQL31427">
    <property type="protein sequence ID" value="KQL31427"/>
    <property type="gene ID" value="SETIT_020042mg"/>
</dbReference>
<evidence type="ECO:0000313" key="3">
    <source>
        <dbReference type="EnsemblPlants" id="KQL31427"/>
    </source>
</evidence>
<protein>
    <submittedName>
        <fullName evidence="3">Uncharacterized protein</fullName>
    </submittedName>
</protein>
<feature type="chain" id="PRO_5010127273" evidence="2">
    <location>
        <begin position="31"/>
        <end position="65"/>
    </location>
</feature>
<dbReference type="EMBL" id="AGNK02000541">
    <property type="status" value="NOT_ANNOTATED_CDS"/>
    <property type="molecule type" value="Genomic_DNA"/>
</dbReference>
<feature type="signal peptide" evidence="2">
    <location>
        <begin position="1"/>
        <end position="30"/>
    </location>
</feature>
<accession>K3Z0H6</accession>
<dbReference type="Proteomes" id="UP000004995">
    <property type="component" value="Unassembled WGS sequence"/>
</dbReference>
<dbReference type="AlphaFoldDB" id="K3Z0H6"/>
<dbReference type="OMA" id="DEWNGGK"/>
<feature type="region of interest" description="Disordered" evidence="1">
    <location>
        <begin position="32"/>
        <end position="65"/>
    </location>
</feature>
<evidence type="ECO:0000313" key="4">
    <source>
        <dbReference type="Proteomes" id="UP000004995"/>
    </source>
</evidence>
<sequence length="65" mass="7037">MTTMSKFVLPLMTAVLMLLVVLGSARLLEGDEWNGGKAASGKHHPVGQFLEQSTTTPPCPPHHRN</sequence>
<reference evidence="4" key="1">
    <citation type="journal article" date="2012" name="Nat. Biotechnol.">
        <title>Reference genome sequence of the model plant Setaria.</title>
        <authorList>
            <person name="Bennetzen J.L."/>
            <person name="Schmutz J."/>
            <person name="Wang H."/>
            <person name="Percifield R."/>
            <person name="Hawkins J."/>
            <person name="Pontaroli A.C."/>
            <person name="Estep M."/>
            <person name="Feng L."/>
            <person name="Vaughn J.N."/>
            <person name="Grimwood J."/>
            <person name="Jenkins J."/>
            <person name="Barry K."/>
            <person name="Lindquist E."/>
            <person name="Hellsten U."/>
            <person name="Deshpande S."/>
            <person name="Wang X."/>
            <person name="Wu X."/>
            <person name="Mitros T."/>
            <person name="Triplett J."/>
            <person name="Yang X."/>
            <person name="Ye C.Y."/>
            <person name="Mauro-Herrera M."/>
            <person name="Wang L."/>
            <person name="Li P."/>
            <person name="Sharma M."/>
            <person name="Sharma R."/>
            <person name="Ronald P.C."/>
            <person name="Panaud O."/>
            <person name="Kellogg E.A."/>
            <person name="Brutnell T.P."/>
            <person name="Doust A.N."/>
            <person name="Tuskan G.A."/>
            <person name="Rokhsar D."/>
            <person name="Devos K.M."/>
        </authorList>
    </citation>
    <scope>NUCLEOTIDE SEQUENCE [LARGE SCALE GENOMIC DNA]</scope>
    <source>
        <strain evidence="4">cv. Yugu1</strain>
    </source>
</reference>
<evidence type="ECO:0000256" key="2">
    <source>
        <dbReference type="SAM" id="SignalP"/>
    </source>
</evidence>
<keyword evidence="2" id="KW-0732">Signal</keyword>
<name>K3Z0H6_SETIT</name>
<dbReference type="InParanoid" id="K3Z0H6"/>